<gene>
    <name evidence="1" type="ORF">LTR77_004093</name>
</gene>
<organism evidence="1 2">
    <name type="scientific">Saxophila tyrrhenica</name>
    <dbReference type="NCBI Taxonomy" id="1690608"/>
    <lineage>
        <taxon>Eukaryota</taxon>
        <taxon>Fungi</taxon>
        <taxon>Dikarya</taxon>
        <taxon>Ascomycota</taxon>
        <taxon>Pezizomycotina</taxon>
        <taxon>Dothideomycetes</taxon>
        <taxon>Dothideomycetidae</taxon>
        <taxon>Mycosphaerellales</taxon>
        <taxon>Extremaceae</taxon>
        <taxon>Saxophila</taxon>
    </lineage>
</organism>
<evidence type="ECO:0000313" key="1">
    <source>
        <dbReference type="EMBL" id="KAK5170949.1"/>
    </source>
</evidence>
<reference evidence="1 2" key="1">
    <citation type="submission" date="2023-08" db="EMBL/GenBank/DDBJ databases">
        <title>Black Yeasts Isolated from many extreme environments.</title>
        <authorList>
            <person name="Coleine C."/>
            <person name="Stajich J.E."/>
            <person name="Selbmann L."/>
        </authorList>
    </citation>
    <scope>NUCLEOTIDE SEQUENCE [LARGE SCALE GENOMIC DNA]</scope>
    <source>
        <strain evidence="1 2">CCFEE 5935</strain>
    </source>
</reference>
<dbReference type="RefSeq" id="XP_064659977.1">
    <property type="nucleotide sequence ID" value="XM_064801347.1"/>
</dbReference>
<proteinExistence type="predicted"/>
<dbReference type="Proteomes" id="UP001337655">
    <property type="component" value="Unassembled WGS sequence"/>
</dbReference>
<comment type="caution">
    <text evidence="1">The sequence shown here is derived from an EMBL/GenBank/DDBJ whole genome shotgun (WGS) entry which is preliminary data.</text>
</comment>
<protein>
    <submittedName>
        <fullName evidence="1">Uncharacterized protein</fullName>
    </submittedName>
</protein>
<accession>A0AAV9PEB6</accession>
<evidence type="ECO:0000313" key="2">
    <source>
        <dbReference type="Proteomes" id="UP001337655"/>
    </source>
</evidence>
<name>A0AAV9PEB6_9PEZI</name>
<dbReference type="EMBL" id="JAVRRT010000006">
    <property type="protein sequence ID" value="KAK5170949.1"/>
    <property type="molecule type" value="Genomic_DNA"/>
</dbReference>
<dbReference type="AlphaFoldDB" id="A0AAV9PEB6"/>
<sequence>MIVQINPGNRLVKSKQVERQLDALVRNILAKHDEAVREKLHPEQIRTASTVSNDTERRSVHKTYEVAFCALDAGKEGENGGFIVIRAGEELDFQGLCGEVGMMVEEYPGVIRGIGHQDGRSVEL</sequence>
<keyword evidence="2" id="KW-1185">Reference proteome</keyword>
<dbReference type="GeneID" id="89925439"/>